<keyword evidence="1" id="KW-0812">Transmembrane</keyword>
<evidence type="ECO:0000313" key="2">
    <source>
        <dbReference type="EMBL" id="THD19954.1"/>
    </source>
</evidence>
<reference evidence="2" key="1">
    <citation type="submission" date="2019-03" db="EMBL/GenBank/DDBJ databases">
        <title>Improved annotation for the trematode Fasciola hepatica.</title>
        <authorList>
            <person name="Choi Y.-J."/>
            <person name="Martin J."/>
            <person name="Mitreva M."/>
        </authorList>
    </citation>
    <scope>NUCLEOTIDE SEQUENCE [LARGE SCALE GENOMIC DNA]</scope>
</reference>
<gene>
    <name evidence="2" type="ORF">D915_009330</name>
</gene>
<accession>A0A4E0R076</accession>
<proteinExistence type="predicted"/>
<dbReference type="EMBL" id="JXXN02005357">
    <property type="protein sequence ID" value="THD19954.1"/>
    <property type="molecule type" value="Genomic_DNA"/>
</dbReference>
<dbReference type="SUPFAM" id="SSF103473">
    <property type="entry name" value="MFS general substrate transporter"/>
    <property type="match status" value="1"/>
</dbReference>
<keyword evidence="3" id="KW-1185">Reference proteome</keyword>
<protein>
    <submittedName>
        <fullName evidence="2">Uncharacterized protein</fullName>
    </submittedName>
</protein>
<dbReference type="Proteomes" id="UP000230066">
    <property type="component" value="Unassembled WGS sequence"/>
</dbReference>
<comment type="caution">
    <text evidence="2">The sequence shown here is derived from an EMBL/GenBank/DDBJ whole genome shotgun (WGS) entry which is preliminary data.</text>
</comment>
<feature type="transmembrane region" description="Helical" evidence="1">
    <location>
        <begin position="177"/>
        <end position="199"/>
    </location>
</feature>
<evidence type="ECO:0000256" key="1">
    <source>
        <dbReference type="SAM" id="Phobius"/>
    </source>
</evidence>
<dbReference type="Gene3D" id="1.20.1250.20">
    <property type="entry name" value="MFS general substrate transporter like domains"/>
    <property type="match status" value="1"/>
</dbReference>
<name>A0A4E0R076_FASHE</name>
<keyword evidence="1" id="KW-0472">Membrane</keyword>
<dbReference type="InterPro" id="IPR036259">
    <property type="entry name" value="MFS_trans_sf"/>
</dbReference>
<keyword evidence="1" id="KW-1133">Transmembrane helix</keyword>
<organism evidence="2 3">
    <name type="scientific">Fasciola hepatica</name>
    <name type="common">Liver fluke</name>
    <dbReference type="NCBI Taxonomy" id="6192"/>
    <lineage>
        <taxon>Eukaryota</taxon>
        <taxon>Metazoa</taxon>
        <taxon>Spiralia</taxon>
        <taxon>Lophotrochozoa</taxon>
        <taxon>Platyhelminthes</taxon>
        <taxon>Trematoda</taxon>
        <taxon>Digenea</taxon>
        <taxon>Plagiorchiida</taxon>
        <taxon>Echinostomata</taxon>
        <taxon>Echinostomatoidea</taxon>
        <taxon>Fasciolidae</taxon>
        <taxon>Fasciola</taxon>
    </lineage>
</organism>
<sequence length="299" mass="33988">MPFGRETGHKSSINGAASLSRVDRHRVLGFWLGRDLSFPHHHQLASKSAFRVLNMIRRSFRCFFRDGFPIIFGTYTRPLLKYGSQVVHPGLVRDREILERVQRASTKAVCDLSHLPYHFCPSLLNVYPLDLRRVGGDLFLMFHLFDSVQNDCFSVGPASSLRGHPRKQTSVMSEKKLLAISFCYLVLDIFAFSLVLPWLPTLFEFFEEKPDGLHRFTKTIIRRVSSVLSIENPASWDNVVMGGLVTSAFSLCHCLSSTVAGALSDLYSRRPLLISLQVTPQSFELNFLFSLVYLRETIV</sequence>
<evidence type="ECO:0000313" key="3">
    <source>
        <dbReference type="Proteomes" id="UP000230066"/>
    </source>
</evidence>
<dbReference type="AlphaFoldDB" id="A0A4E0R076"/>